<evidence type="ECO:0000313" key="2">
    <source>
        <dbReference type="Proteomes" id="UP000029665"/>
    </source>
</evidence>
<sequence>MASRGATATVQDTIPQALVLALGPSRDIVSATDDGKLLTLGTYPVECIPRLAPFALSLSHLGMRHKPVVVQYRQGSTTPLLRVSLARCRLESALQLPLLQQLFRLRDITSYDIEIPICSAQPLRKMKATFLTTELILRGELPFVIQFLAALEAESLGRLVVHFSRNQFDSSFGGTNIDCAYTLQLHPHLYAQLRAVRLCENEPFPRYSDIPLACILRPLFSLQRLEDVELVLAQSPMCARDYDVTQIARAWPGARRLVFACEECVGGAPTLDSLYVLADHCPGLRELLLPQLDVRRLGHSIEKRPPRVPPRDKPTHPLRKFGVACDSRTNISDQQAGNIARCIDSLFPNIDVKESWVHDDSAETILGDWYLIWVNLIATKAFRAVVPSRVSPTCVRAFESLTCLQAYLDRSVSFPGEDFKEWPI</sequence>
<name>A0A060S6D1_PYCCI</name>
<comment type="caution">
    <text evidence="1">The sequence shown here is derived from an EMBL/GenBank/DDBJ whole genome shotgun (WGS) entry which is preliminary data.</text>
</comment>
<evidence type="ECO:0000313" key="1">
    <source>
        <dbReference type="EMBL" id="CDO70047.1"/>
    </source>
</evidence>
<protein>
    <recommendedName>
        <fullName evidence="3">F-box domain-containing protein</fullName>
    </recommendedName>
</protein>
<reference evidence="1" key="1">
    <citation type="submission" date="2014-01" db="EMBL/GenBank/DDBJ databases">
        <title>The genome of the white-rot fungus Pycnoporus cinnabarinus: a basidiomycete model with a versatile arsenal for lignocellulosic biomass breakdown.</title>
        <authorList>
            <person name="Levasseur A."/>
            <person name="Lomascolo A."/>
            <person name="Ruiz-Duenas F.J."/>
            <person name="Uzan E."/>
            <person name="Piumi F."/>
            <person name="Kues U."/>
            <person name="Ram A.F.J."/>
            <person name="Murat C."/>
            <person name="Haon M."/>
            <person name="Benoit I."/>
            <person name="Arfi Y."/>
            <person name="Chevret D."/>
            <person name="Drula E."/>
            <person name="Kwon M.J."/>
            <person name="Gouret P."/>
            <person name="Lesage-Meessen L."/>
            <person name="Lombard V."/>
            <person name="Mariette J."/>
            <person name="Noirot C."/>
            <person name="Park J."/>
            <person name="Patyshakuliyeva A."/>
            <person name="Wieneger R.A.B."/>
            <person name="Wosten H.A.B."/>
            <person name="Martin F."/>
            <person name="Coutinho P.M."/>
            <person name="de Vries R."/>
            <person name="Martinez A.T."/>
            <person name="Klopp C."/>
            <person name="Pontarotti P."/>
            <person name="Henrissat B."/>
            <person name="Record E."/>
        </authorList>
    </citation>
    <scope>NUCLEOTIDE SEQUENCE [LARGE SCALE GENOMIC DNA]</scope>
    <source>
        <strain evidence="1">BRFM137</strain>
    </source>
</reference>
<proteinExistence type="predicted"/>
<organism evidence="1 2">
    <name type="scientific">Pycnoporus cinnabarinus</name>
    <name type="common">Cinnabar-red polypore</name>
    <name type="synonym">Trametes cinnabarina</name>
    <dbReference type="NCBI Taxonomy" id="5643"/>
    <lineage>
        <taxon>Eukaryota</taxon>
        <taxon>Fungi</taxon>
        <taxon>Dikarya</taxon>
        <taxon>Basidiomycota</taxon>
        <taxon>Agaricomycotina</taxon>
        <taxon>Agaricomycetes</taxon>
        <taxon>Polyporales</taxon>
        <taxon>Polyporaceae</taxon>
        <taxon>Trametes</taxon>
    </lineage>
</organism>
<dbReference type="OMA" id="NIMATKA"/>
<keyword evidence="2" id="KW-1185">Reference proteome</keyword>
<dbReference type="HOGENOM" id="CLU_647487_0_0_1"/>
<dbReference type="OrthoDB" id="2753807at2759"/>
<evidence type="ECO:0008006" key="3">
    <source>
        <dbReference type="Google" id="ProtNLM"/>
    </source>
</evidence>
<dbReference type="AlphaFoldDB" id="A0A060S6D1"/>
<gene>
    <name evidence="1" type="ORF">BN946_scf184650.g5</name>
</gene>
<dbReference type="EMBL" id="CCBP010000065">
    <property type="protein sequence ID" value="CDO70047.1"/>
    <property type="molecule type" value="Genomic_DNA"/>
</dbReference>
<accession>A0A060S6D1</accession>
<dbReference type="Proteomes" id="UP000029665">
    <property type="component" value="Unassembled WGS sequence"/>
</dbReference>